<reference evidence="3 4" key="1">
    <citation type="submission" date="2018-11" db="EMBL/GenBank/DDBJ databases">
        <title>Genome sequence of Saitozyma podzolica DSM 27192.</title>
        <authorList>
            <person name="Aliyu H."/>
            <person name="Gorte O."/>
            <person name="Ochsenreither K."/>
        </authorList>
    </citation>
    <scope>NUCLEOTIDE SEQUENCE [LARGE SCALE GENOMIC DNA]</scope>
    <source>
        <strain evidence="3 4">DSM 27192</strain>
    </source>
</reference>
<dbReference type="STRING" id="1890683.A0A427YIZ2"/>
<dbReference type="PANTHER" id="PTHR11215">
    <property type="entry name" value="METAL DEPENDENT HYDROLASE - RELATED"/>
    <property type="match status" value="1"/>
</dbReference>
<gene>
    <name evidence="3" type="ORF">EHS25_010234</name>
</gene>
<dbReference type="GO" id="GO:0005634">
    <property type="term" value="C:nucleus"/>
    <property type="evidence" value="ECO:0007669"/>
    <property type="project" value="TreeGrafter"/>
</dbReference>
<dbReference type="Pfam" id="PF03690">
    <property type="entry name" value="MYG1_exonuc"/>
    <property type="match status" value="1"/>
</dbReference>
<name>A0A427YIZ2_9TREE</name>
<dbReference type="Proteomes" id="UP000279259">
    <property type="component" value="Unassembled WGS sequence"/>
</dbReference>
<feature type="region of interest" description="Disordered" evidence="2">
    <location>
        <begin position="1"/>
        <end position="46"/>
    </location>
</feature>
<evidence type="ECO:0000256" key="1">
    <source>
        <dbReference type="ARBA" id="ARBA00010105"/>
    </source>
</evidence>
<comment type="similarity">
    <text evidence="1">Belongs to the MYG1 family.</text>
</comment>
<dbReference type="OrthoDB" id="10265310at2759"/>
<protein>
    <recommendedName>
        <fullName evidence="5">Metal-dependent protein hydrolase</fullName>
    </recommendedName>
</protein>
<dbReference type="PANTHER" id="PTHR11215:SF1">
    <property type="entry name" value="MYG1 EXONUCLEASE"/>
    <property type="match status" value="1"/>
</dbReference>
<feature type="compositionally biased region" description="Polar residues" evidence="2">
    <location>
        <begin position="1"/>
        <end position="10"/>
    </location>
</feature>
<accession>A0A427YIZ2</accession>
<dbReference type="InterPro" id="IPR003226">
    <property type="entry name" value="MYG1_exonuclease"/>
</dbReference>
<dbReference type="GO" id="GO:0005737">
    <property type="term" value="C:cytoplasm"/>
    <property type="evidence" value="ECO:0007669"/>
    <property type="project" value="TreeGrafter"/>
</dbReference>
<evidence type="ECO:0000313" key="4">
    <source>
        <dbReference type="Proteomes" id="UP000279259"/>
    </source>
</evidence>
<evidence type="ECO:0000313" key="3">
    <source>
        <dbReference type="EMBL" id="RSH91058.1"/>
    </source>
</evidence>
<evidence type="ECO:0008006" key="5">
    <source>
        <dbReference type="Google" id="ProtNLM"/>
    </source>
</evidence>
<organism evidence="3 4">
    <name type="scientific">Saitozyma podzolica</name>
    <dbReference type="NCBI Taxonomy" id="1890683"/>
    <lineage>
        <taxon>Eukaryota</taxon>
        <taxon>Fungi</taxon>
        <taxon>Dikarya</taxon>
        <taxon>Basidiomycota</taxon>
        <taxon>Agaricomycotina</taxon>
        <taxon>Tremellomycetes</taxon>
        <taxon>Tremellales</taxon>
        <taxon>Trimorphomycetaceae</taxon>
        <taxon>Saitozyma</taxon>
    </lineage>
</organism>
<comment type="caution">
    <text evidence="3">The sequence shown here is derived from an EMBL/GenBank/DDBJ whole genome shotgun (WGS) entry which is preliminary data.</text>
</comment>
<proteinExistence type="inferred from homology"/>
<dbReference type="AlphaFoldDB" id="A0A427YIZ2"/>
<sequence>MTRPTASSSQKSDHLIATRSTQRSLRLQHHPLLRAPSSDSPQTKGPRMLRAVPQTLLRSSFRPRPAAAHLAARHLQLNSMSTSPIAKKMKSTKVIGTHSGTFHCDEALAVFMLRLTDDFKDADVVRTRDPAKLAPLDIVVDVGGVYDPQSHRYDHHQRGFTEVFGHGGYDSIKLSSAGLVYKHFGKQIIAQRLGVAEDDANVELLWLQLYSELIESVDAIDNGVNISSSKPAYALRTDLSSRIKRINPNWNEPSSDDIFDAKFAEASKITGEEFLSQLDYFSTAWLPARDIVKAALEKRTSIDPSGSVVVFEQSCPWKDHLFSLEPIVTSPSPILYVLYPESDAPGSKWRIQCVPESPDSFVNRKSLPEPWRGVRDAELSKVAGIEGCTFCHASGFTGGAETFEGVLQMAKKAIEA</sequence>
<evidence type="ECO:0000256" key="2">
    <source>
        <dbReference type="SAM" id="MobiDB-lite"/>
    </source>
</evidence>
<keyword evidence="4" id="KW-1185">Reference proteome</keyword>
<dbReference type="EMBL" id="RSCD01000009">
    <property type="protein sequence ID" value="RSH91058.1"/>
    <property type="molecule type" value="Genomic_DNA"/>
</dbReference>